<reference evidence="7" key="1">
    <citation type="submission" date="2022-07" db="EMBL/GenBank/DDBJ databases">
        <title>Phylogenomic reconstructions and comparative analyses of Kickxellomycotina fungi.</title>
        <authorList>
            <person name="Reynolds N.K."/>
            <person name="Stajich J.E."/>
            <person name="Barry K."/>
            <person name="Grigoriev I.V."/>
            <person name="Crous P."/>
            <person name="Smith M.E."/>
        </authorList>
    </citation>
    <scope>NUCLEOTIDE SEQUENCE</scope>
    <source>
        <strain evidence="7">RSA 567</strain>
    </source>
</reference>
<evidence type="ECO:0000256" key="3">
    <source>
        <dbReference type="ARBA" id="ARBA00022884"/>
    </source>
</evidence>
<dbReference type="GO" id="GO:0003729">
    <property type="term" value="F:mRNA binding"/>
    <property type="evidence" value="ECO:0007669"/>
    <property type="project" value="TreeGrafter"/>
</dbReference>
<dbReference type="InterPro" id="IPR012677">
    <property type="entry name" value="Nucleotide-bd_a/b_plait_sf"/>
</dbReference>
<dbReference type="Gene3D" id="3.30.70.330">
    <property type="match status" value="3"/>
</dbReference>
<dbReference type="InterPro" id="IPR051945">
    <property type="entry name" value="RRM_MRD1_RNA_proc_ribogen"/>
</dbReference>
<feature type="non-terminal residue" evidence="7">
    <location>
        <position position="531"/>
    </location>
</feature>
<dbReference type="AlphaFoldDB" id="A0A9W8EA21"/>
<evidence type="ECO:0000313" key="7">
    <source>
        <dbReference type="EMBL" id="KAJ1971651.1"/>
    </source>
</evidence>
<feature type="domain" description="RRM" evidence="6">
    <location>
        <begin position="235"/>
        <end position="354"/>
    </location>
</feature>
<dbReference type="PROSITE" id="PS50102">
    <property type="entry name" value="RRM"/>
    <property type="match status" value="3"/>
</dbReference>
<keyword evidence="8" id="KW-1185">Reference proteome</keyword>
<gene>
    <name evidence="7" type="primary">NOP4</name>
    <name evidence="7" type="ORF">H4R34_005670</name>
</gene>
<evidence type="ECO:0000259" key="6">
    <source>
        <dbReference type="PROSITE" id="PS50102"/>
    </source>
</evidence>
<evidence type="ECO:0000256" key="5">
    <source>
        <dbReference type="PROSITE-ProRule" id="PRU00176"/>
    </source>
</evidence>
<evidence type="ECO:0000313" key="8">
    <source>
        <dbReference type="Proteomes" id="UP001151582"/>
    </source>
</evidence>
<proteinExistence type="predicted"/>
<dbReference type="EMBL" id="JANBQB010001296">
    <property type="protein sequence ID" value="KAJ1971651.1"/>
    <property type="molecule type" value="Genomic_DNA"/>
</dbReference>
<dbReference type="PANTHER" id="PTHR48039">
    <property type="entry name" value="RNA-BINDING MOTIF PROTEIN 14B"/>
    <property type="match status" value="1"/>
</dbReference>
<dbReference type="CDD" id="cd12416">
    <property type="entry name" value="RRM4_RBM28_like"/>
    <property type="match status" value="1"/>
</dbReference>
<dbReference type="InterPro" id="IPR035979">
    <property type="entry name" value="RBD_domain_sf"/>
</dbReference>
<evidence type="ECO:0000256" key="2">
    <source>
        <dbReference type="ARBA" id="ARBA00022737"/>
    </source>
</evidence>
<organism evidence="7 8">
    <name type="scientific">Dimargaris verticillata</name>
    <dbReference type="NCBI Taxonomy" id="2761393"/>
    <lineage>
        <taxon>Eukaryota</taxon>
        <taxon>Fungi</taxon>
        <taxon>Fungi incertae sedis</taxon>
        <taxon>Zoopagomycota</taxon>
        <taxon>Kickxellomycotina</taxon>
        <taxon>Dimargaritomycetes</taxon>
        <taxon>Dimargaritales</taxon>
        <taxon>Dimargaritaceae</taxon>
        <taxon>Dimargaris</taxon>
    </lineage>
</organism>
<evidence type="ECO:0000256" key="4">
    <source>
        <dbReference type="ARBA" id="ARBA00023242"/>
    </source>
</evidence>
<comment type="caution">
    <text evidence="7">The sequence shown here is derived from an EMBL/GenBank/DDBJ whole genome shotgun (WGS) entry which is preliminary data.</text>
</comment>
<accession>A0A9W8EA21</accession>
<dbReference type="GO" id="GO:0005634">
    <property type="term" value="C:nucleus"/>
    <property type="evidence" value="ECO:0007669"/>
    <property type="project" value="UniProtKB-SubCell"/>
</dbReference>
<keyword evidence="4" id="KW-0539">Nucleus</keyword>
<sequence>SKTIIVAGVPNDMTKQQIQEEMALLGTFKDLEYPYLTETQNSQKKNLAKLRLVTATVDHAVAVSLALRSWRPQGRKPFIEYSPTFAATQRKLIIHRVPPEFDEAQLEEVLKSFGSIAKVVIPRKGQFTDGRPGYAMVSMADMAGVHQVFNHVDGRDVGGWVLGVSWGLPKELQSQVKWNALDVTKAEAVADDNGNDSDPDGKLASESPLAVAMALRQGQEWRRQLGDTGAAQNGHTLFVQNLAFDTTEQELHERFSQLGELQYVAITKDRNTRLSRGTAFVCFKSKSAADKCIDMASGVQDYVQESVDPQNTAIKSRLPPSYKTVLVPETPKSLTGTELFTFNGRLMSIRPALDRHEAEARVAKAHGDKHVDRRNIYLLREGYIPEDSEQALATPKGDMQKRLMSYAQRKAALKANPNFFLSTTRLSIRNMPPSVTDASLKQLVKDALKNFKQEVSAGKRAPLTAEEQKEGYSKYPRIVQVKVTRDKARIDPKTNKQQSKGFGFVELAHHAHALVVLRYLNNNPKLFSSNR</sequence>
<dbReference type="SMART" id="SM00360">
    <property type="entry name" value="RRM"/>
    <property type="match status" value="3"/>
</dbReference>
<dbReference type="SUPFAM" id="SSF54928">
    <property type="entry name" value="RNA-binding domain, RBD"/>
    <property type="match status" value="3"/>
</dbReference>
<evidence type="ECO:0000256" key="1">
    <source>
        <dbReference type="ARBA" id="ARBA00004123"/>
    </source>
</evidence>
<feature type="domain" description="RRM" evidence="6">
    <location>
        <begin position="424"/>
        <end position="531"/>
    </location>
</feature>
<dbReference type="Proteomes" id="UP001151582">
    <property type="component" value="Unassembled WGS sequence"/>
</dbReference>
<feature type="non-terminal residue" evidence="7">
    <location>
        <position position="1"/>
    </location>
</feature>
<protein>
    <submittedName>
        <fullName evidence="7">RNA recognition motif-containing protein</fullName>
    </submittedName>
</protein>
<dbReference type="InterPro" id="IPR000504">
    <property type="entry name" value="RRM_dom"/>
</dbReference>
<dbReference type="OrthoDB" id="267048at2759"/>
<feature type="domain" description="RRM" evidence="6">
    <location>
        <begin position="90"/>
        <end position="169"/>
    </location>
</feature>
<comment type="subcellular location">
    <subcellularLocation>
        <location evidence="1">Nucleus</location>
    </subcellularLocation>
</comment>
<name>A0A9W8EA21_9FUNG</name>
<dbReference type="Pfam" id="PF00076">
    <property type="entry name" value="RRM_1"/>
    <property type="match status" value="2"/>
</dbReference>
<keyword evidence="2" id="KW-0677">Repeat</keyword>
<dbReference type="PANTHER" id="PTHR48039:SF5">
    <property type="entry name" value="RNA-BINDING PROTEIN 28"/>
    <property type="match status" value="1"/>
</dbReference>
<keyword evidence="3 5" id="KW-0694">RNA-binding</keyword>